<comment type="caution">
    <text evidence="1">The sequence shown here is derived from an EMBL/GenBank/DDBJ whole genome shotgun (WGS) entry which is preliminary data.</text>
</comment>
<proteinExistence type="predicted"/>
<evidence type="ECO:0000313" key="2">
    <source>
        <dbReference type="Proteomes" id="UP000276133"/>
    </source>
</evidence>
<keyword evidence="2" id="KW-1185">Reference proteome</keyword>
<dbReference type="EMBL" id="REGN01000570">
    <property type="protein sequence ID" value="RNA40903.1"/>
    <property type="molecule type" value="Genomic_DNA"/>
</dbReference>
<reference evidence="1 2" key="1">
    <citation type="journal article" date="2018" name="Sci. Rep.">
        <title>Genomic signatures of local adaptation to the degree of environmental predictability in rotifers.</title>
        <authorList>
            <person name="Franch-Gras L."/>
            <person name="Hahn C."/>
            <person name="Garcia-Roger E.M."/>
            <person name="Carmona M.J."/>
            <person name="Serra M."/>
            <person name="Gomez A."/>
        </authorList>
    </citation>
    <scope>NUCLEOTIDE SEQUENCE [LARGE SCALE GENOMIC DNA]</scope>
    <source>
        <strain evidence="1">HYR1</strain>
    </source>
</reference>
<protein>
    <submittedName>
        <fullName evidence="1">Uncharacterized protein</fullName>
    </submittedName>
</protein>
<sequence>MTIQISQILFSFFSKKVNENDISSNRRLAASKGFFSFHSTNFVPKKKITTKDGISDSIRLCMDNFKLNYFRTILNELLKKQR</sequence>
<organism evidence="1 2">
    <name type="scientific">Brachionus plicatilis</name>
    <name type="common">Marine rotifer</name>
    <name type="synonym">Brachionus muelleri</name>
    <dbReference type="NCBI Taxonomy" id="10195"/>
    <lineage>
        <taxon>Eukaryota</taxon>
        <taxon>Metazoa</taxon>
        <taxon>Spiralia</taxon>
        <taxon>Gnathifera</taxon>
        <taxon>Rotifera</taxon>
        <taxon>Eurotatoria</taxon>
        <taxon>Monogononta</taxon>
        <taxon>Pseudotrocha</taxon>
        <taxon>Ploima</taxon>
        <taxon>Brachionidae</taxon>
        <taxon>Brachionus</taxon>
    </lineage>
</organism>
<gene>
    <name evidence="1" type="ORF">BpHYR1_010731</name>
</gene>
<name>A0A3M7SYJ4_BRAPC</name>
<dbReference type="Proteomes" id="UP000276133">
    <property type="component" value="Unassembled WGS sequence"/>
</dbReference>
<evidence type="ECO:0000313" key="1">
    <source>
        <dbReference type="EMBL" id="RNA40903.1"/>
    </source>
</evidence>
<accession>A0A3M7SYJ4</accession>
<dbReference type="AlphaFoldDB" id="A0A3M7SYJ4"/>